<name>A0ABD2QIM8_9PLAT</name>
<keyword evidence="1" id="KW-0812">Transmembrane</keyword>
<sequence length="63" mass="7316">MRTLSAKKGRREIGLQMSLTLMIAEPIQICRRVQAIRQRVSVSEFWFLLYFGLGAINTSIRLF</sequence>
<dbReference type="EMBL" id="JBJKFK010000142">
    <property type="protein sequence ID" value="KAL3319369.1"/>
    <property type="molecule type" value="Genomic_DNA"/>
</dbReference>
<protein>
    <submittedName>
        <fullName evidence="2">Uncharacterized protein</fullName>
    </submittedName>
</protein>
<proteinExistence type="predicted"/>
<evidence type="ECO:0000313" key="2">
    <source>
        <dbReference type="EMBL" id="KAL3319369.1"/>
    </source>
</evidence>
<accession>A0ABD2QIM8</accession>
<organism evidence="2 3">
    <name type="scientific">Cichlidogyrus casuarinus</name>
    <dbReference type="NCBI Taxonomy" id="1844966"/>
    <lineage>
        <taxon>Eukaryota</taxon>
        <taxon>Metazoa</taxon>
        <taxon>Spiralia</taxon>
        <taxon>Lophotrochozoa</taxon>
        <taxon>Platyhelminthes</taxon>
        <taxon>Monogenea</taxon>
        <taxon>Monopisthocotylea</taxon>
        <taxon>Dactylogyridea</taxon>
        <taxon>Ancyrocephalidae</taxon>
        <taxon>Cichlidogyrus</taxon>
    </lineage>
</organism>
<feature type="transmembrane region" description="Helical" evidence="1">
    <location>
        <begin position="41"/>
        <end position="60"/>
    </location>
</feature>
<gene>
    <name evidence="2" type="ORF">Ciccas_001968</name>
</gene>
<evidence type="ECO:0000313" key="3">
    <source>
        <dbReference type="Proteomes" id="UP001626550"/>
    </source>
</evidence>
<dbReference type="Proteomes" id="UP001626550">
    <property type="component" value="Unassembled WGS sequence"/>
</dbReference>
<dbReference type="AlphaFoldDB" id="A0ABD2QIM8"/>
<evidence type="ECO:0000256" key="1">
    <source>
        <dbReference type="SAM" id="Phobius"/>
    </source>
</evidence>
<keyword evidence="3" id="KW-1185">Reference proteome</keyword>
<reference evidence="2 3" key="1">
    <citation type="submission" date="2024-11" db="EMBL/GenBank/DDBJ databases">
        <title>Adaptive evolution of stress response genes in parasites aligns with host niche diversity.</title>
        <authorList>
            <person name="Hahn C."/>
            <person name="Resl P."/>
        </authorList>
    </citation>
    <scope>NUCLEOTIDE SEQUENCE [LARGE SCALE GENOMIC DNA]</scope>
    <source>
        <strain evidence="2">EGGRZ-B1_66</strain>
        <tissue evidence="2">Body</tissue>
    </source>
</reference>
<comment type="caution">
    <text evidence="2">The sequence shown here is derived from an EMBL/GenBank/DDBJ whole genome shotgun (WGS) entry which is preliminary data.</text>
</comment>
<keyword evidence="1" id="KW-0472">Membrane</keyword>
<keyword evidence="1" id="KW-1133">Transmembrane helix</keyword>